<evidence type="ECO:0000256" key="1">
    <source>
        <dbReference type="SAM" id="MobiDB-lite"/>
    </source>
</evidence>
<reference evidence="3" key="1">
    <citation type="submission" date="2007-03" db="EMBL/GenBank/DDBJ databases">
        <title>Complete sequence of chromosome 1 of Burkholderia vietnamiensis G4.</title>
        <authorList>
            <consortium name="US DOE Joint Genome Institute"/>
            <person name="Copeland A."/>
            <person name="Lucas S."/>
            <person name="Lapidus A."/>
            <person name="Barry K."/>
            <person name="Detter J.C."/>
            <person name="Glavina del Rio T."/>
            <person name="Hammon N."/>
            <person name="Israni S."/>
            <person name="Dalin E."/>
            <person name="Tice H."/>
            <person name="Pitluck S."/>
            <person name="Chain P."/>
            <person name="Malfatti S."/>
            <person name="Shin M."/>
            <person name="Vergez L."/>
            <person name="Schmutz J."/>
            <person name="Larimer F."/>
            <person name="Land M."/>
            <person name="Hauser L."/>
            <person name="Kyrpides N."/>
            <person name="Tiedje J."/>
            <person name="Richardson P."/>
        </authorList>
    </citation>
    <scope>NUCLEOTIDE SEQUENCE [LARGE SCALE GENOMIC DNA]</scope>
    <source>
        <strain evidence="3">G4 / LMG 22486</strain>
    </source>
</reference>
<gene>
    <name evidence="2" type="ordered locus">Bcep1808_1192</name>
</gene>
<dbReference type="HOGENOM" id="CLU_1727925_0_0_4"/>
<evidence type="ECO:0000313" key="3">
    <source>
        <dbReference type="Proteomes" id="UP000002287"/>
    </source>
</evidence>
<evidence type="ECO:0000313" key="2">
    <source>
        <dbReference type="EMBL" id="ABO54203.1"/>
    </source>
</evidence>
<proteinExistence type="predicted"/>
<protein>
    <submittedName>
        <fullName evidence="2">Uncharacterized protein</fullName>
    </submittedName>
</protein>
<name>A4JD50_BURVG</name>
<feature type="region of interest" description="Disordered" evidence="1">
    <location>
        <begin position="101"/>
        <end position="122"/>
    </location>
</feature>
<organism evidence="2 3">
    <name type="scientific">Burkholderia vietnamiensis (strain G4 / LMG 22486)</name>
    <name type="common">Burkholderia cepacia (strain R1808)</name>
    <dbReference type="NCBI Taxonomy" id="269482"/>
    <lineage>
        <taxon>Bacteria</taxon>
        <taxon>Pseudomonadati</taxon>
        <taxon>Pseudomonadota</taxon>
        <taxon>Betaproteobacteria</taxon>
        <taxon>Burkholderiales</taxon>
        <taxon>Burkholderiaceae</taxon>
        <taxon>Burkholderia</taxon>
        <taxon>Burkholderia cepacia complex</taxon>
    </lineage>
</organism>
<feature type="compositionally biased region" description="Basic and acidic residues" evidence="1">
    <location>
        <begin position="109"/>
        <end position="122"/>
    </location>
</feature>
<accession>A4JD50</accession>
<dbReference type="AlphaFoldDB" id="A4JD50"/>
<dbReference type="EMBL" id="CP000614">
    <property type="protein sequence ID" value="ABO54203.1"/>
    <property type="molecule type" value="Genomic_DNA"/>
</dbReference>
<dbReference type="KEGG" id="bvi:Bcep1808_1192"/>
<sequence length="151" mass="17134">MNFRIGALRSCVSFRQWRMSVPNPGKVVAKRARPETTAGRLGSRGRQQKVLYRSDNKTPLSVDCVRYQVMRPEECLEFDRDLTEISGSQLEMSRCRRQAATAGRLHARGNPEPRKGTDAITGDRHSGYVRRLAEIFGAGDRKLGLFKIKRL</sequence>
<dbReference type="Proteomes" id="UP000002287">
    <property type="component" value="Chromosome 1"/>
</dbReference>